<dbReference type="PROSITE" id="PS51704">
    <property type="entry name" value="GP_PDE"/>
    <property type="match status" value="1"/>
</dbReference>
<dbReference type="Pfam" id="PF03009">
    <property type="entry name" value="GDPD"/>
    <property type="match status" value="1"/>
</dbReference>
<feature type="domain" description="GP-PDE" evidence="1">
    <location>
        <begin position="12"/>
        <end position="254"/>
    </location>
</feature>
<keyword evidence="3" id="KW-1185">Reference proteome</keyword>
<dbReference type="AlphaFoldDB" id="A0A9J6RK64"/>
<dbReference type="RefSeq" id="WP_258331020.1">
    <property type="nucleotide sequence ID" value="NZ_JAPTGG010000004.1"/>
</dbReference>
<evidence type="ECO:0000259" key="1">
    <source>
        <dbReference type="PROSITE" id="PS51704"/>
    </source>
</evidence>
<gene>
    <name evidence="2" type="ORF">O0V09_06625</name>
</gene>
<evidence type="ECO:0000313" key="3">
    <source>
        <dbReference type="Proteomes" id="UP001069090"/>
    </source>
</evidence>
<dbReference type="PANTHER" id="PTHR46211:SF14">
    <property type="entry name" value="GLYCEROPHOSPHODIESTER PHOSPHODIESTERASE"/>
    <property type="match status" value="1"/>
</dbReference>
<reference evidence="2 3" key="1">
    <citation type="submission" date="2022-12" db="EMBL/GenBank/DDBJ databases">
        <title>Dasania phycosphaerae sp. nov., isolated from particulate material of the south coast of Korea.</title>
        <authorList>
            <person name="Jiang Y."/>
        </authorList>
    </citation>
    <scope>NUCLEOTIDE SEQUENCE [LARGE SCALE GENOMIC DNA]</scope>
    <source>
        <strain evidence="2 3">GY-19</strain>
    </source>
</reference>
<dbReference type="GO" id="GO:0006629">
    <property type="term" value="P:lipid metabolic process"/>
    <property type="evidence" value="ECO:0007669"/>
    <property type="project" value="InterPro"/>
</dbReference>
<comment type="caution">
    <text evidence="2">The sequence shown here is derived from an EMBL/GenBank/DDBJ whole genome shotgun (WGS) entry which is preliminary data.</text>
</comment>
<dbReference type="EMBL" id="JAPTGG010000004">
    <property type="protein sequence ID" value="MCZ0864867.1"/>
    <property type="molecule type" value="Genomic_DNA"/>
</dbReference>
<dbReference type="PANTHER" id="PTHR46211">
    <property type="entry name" value="GLYCEROPHOSPHORYL DIESTER PHOSPHODIESTERASE"/>
    <property type="match status" value="1"/>
</dbReference>
<proteinExistence type="predicted"/>
<dbReference type="Gene3D" id="3.20.20.190">
    <property type="entry name" value="Phosphatidylinositol (PI) phosphodiesterase"/>
    <property type="match status" value="1"/>
</dbReference>
<dbReference type="Proteomes" id="UP001069090">
    <property type="component" value="Unassembled WGS sequence"/>
</dbReference>
<dbReference type="SUPFAM" id="SSF51695">
    <property type="entry name" value="PLC-like phosphodiesterases"/>
    <property type="match status" value="1"/>
</dbReference>
<organism evidence="2 3">
    <name type="scientific">Dasania phycosphaerae</name>
    <dbReference type="NCBI Taxonomy" id="2950436"/>
    <lineage>
        <taxon>Bacteria</taxon>
        <taxon>Pseudomonadati</taxon>
        <taxon>Pseudomonadota</taxon>
        <taxon>Gammaproteobacteria</taxon>
        <taxon>Cellvibrionales</taxon>
        <taxon>Spongiibacteraceae</taxon>
        <taxon>Dasania</taxon>
    </lineage>
</organism>
<dbReference type="GO" id="GO:0008081">
    <property type="term" value="F:phosphoric diester hydrolase activity"/>
    <property type="evidence" value="ECO:0007669"/>
    <property type="project" value="InterPro"/>
</dbReference>
<accession>A0A9J6RK64</accession>
<name>A0A9J6RK64_9GAMM</name>
<sequence>MIPSLSTTEFSQRLVAHRGWPQRYPENSYAGIKAALELGLQHIEIDIQLTADHVPVLCHDHHLMRLCGQDSDIRHCSLAQAQGFSFHEPQRLQQQHYPSPLLTLAGCAELIAQYPQASLYVEIKRKSLYHFGRSTVLAAVAQALSPIAKQCSLISFDIDVLQLAQEQSLGFPVIPVLLNTQQWHHEQIKRLQPPCVFCDFDDLLPQQNLQAIPYPAVVYEVADYQQAIALLARGALRIESFCCGELIAAHAAAS</sequence>
<dbReference type="InterPro" id="IPR030395">
    <property type="entry name" value="GP_PDE_dom"/>
</dbReference>
<protein>
    <submittedName>
        <fullName evidence="2">Glycerophosphodiester phosphodiesterase family protein</fullName>
    </submittedName>
</protein>
<evidence type="ECO:0000313" key="2">
    <source>
        <dbReference type="EMBL" id="MCZ0864867.1"/>
    </source>
</evidence>
<dbReference type="InterPro" id="IPR017946">
    <property type="entry name" value="PLC-like_Pdiesterase_TIM-brl"/>
</dbReference>